<proteinExistence type="predicted"/>
<reference evidence="2" key="1">
    <citation type="submission" date="2020-11" db="EMBL/GenBank/DDBJ databases">
        <authorList>
            <consortium name="DOE Joint Genome Institute"/>
            <person name="Ahrendt S."/>
            <person name="Riley R."/>
            <person name="Andreopoulos W."/>
            <person name="Labutti K."/>
            <person name="Pangilinan J."/>
            <person name="Ruiz-Duenas F.J."/>
            <person name="Barrasa J.M."/>
            <person name="Sanchez-Garcia M."/>
            <person name="Camarero S."/>
            <person name="Miyauchi S."/>
            <person name="Serrano A."/>
            <person name="Linde D."/>
            <person name="Babiker R."/>
            <person name="Drula E."/>
            <person name="Ayuso-Fernandez I."/>
            <person name="Pacheco R."/>
            <person name="Padilla G."/>
            <person name="Ferreira P."/>
            <person name="Barriuso J."/>
            <person name="Kellner H."/>
            <person name="Castanera R."/>
            <person name="Alfaro M."/>
            <person name="Ramirez L."/>
            <person name="Pisabarro A.G."/>
            <person name="Kuo A."/>
            <person name="Tritt A."/>
            <person name="Lipzen A."/>
            <person name="He G."/>
            <person name="Yan M."/>
            <person name="Ng V."/>
            <person name="Cullen D."/>
            <person name="Martin F."/>
            <person name="Rosso M.-N."/>
            <person name="Henrissat B."/>
            <person name="Hibbett D."/>
            <person name="Martinez A.T."/>
            <person name="Grigoriev I.V."/>
        </authorList>
    </citation>
    <scope>NUCLEOTIDE SEQUENCE</scope>
    <source>
        <strain evidence="2">AH 40177</strain>
    </source>
</reference>
<protein>
    <submittedName>
        <fullName evidence="2">Uncharacterized protein</fullName>
    </submittedName>
</protein>
<keyword evidence="1" id="KW-0472">Membrane</keyword>
<evidence type="ECO:0000313" key="3">
    <source>
        <dbReference type="Proteomes" id="UP000772434"/>
    </source>
</evidence>
<evidence type="ECO:0000256" key="1">
    <source>
        <dbReference type="SAM" id="Phobius"/>
    </source>
</evidence>
<organism evidence="2 3">
    <name type="scientific">Rhodocollybia butyracea</name>
    <dbReference type="NCBI Taxonomy" id="206335"/>
    <lineage>
        <taxon>Eukaryota</taxon>
        <taxon>Fungi</taxon>
        <taxon>Dikarya</taxon>
        <taxon>Basidiomycota</taxon>
        <taxon>Agaricomycotina</taxon>
        <taxon>Agaricomycetes</taxon>
        <taxon>Agaricomycetidae</taxon>
        <taxon>Agaricales</taxon>
        <taxon>Marasmiineae</taxon>
        <taxon>Omphalotaceae</taxon>
        <taxon>Rhodocollybia</taxon>
    </lineage>
</organism>
<feature type="transmembrane region" description="Helical" evidence="1">
    <location>
        <begin position="12"/>
        <end position="33"/>
    </location>
</feature>
<dbReference type="AlphaFoldDB" id="A0A9P5Q090"/>
<gene>
    <name evidence="2" type="ORF">BDP27DRAFT_426200</name>
</gene>
<dbReference type="Proteomes" id="UP000772434">
    <property type="component" value="Unassembled WGS sequence"/>
</dbReference>
<sequence>MIDSSLSTYSCLQVSLLVAATRCVQLAVVVMFSQKVSETDMPWAVADVACMSRLRIFGYGALRYSLVLLNLMGIFKTVPFGPS</sequence>
<evidence type="ECO:0000313" key="2">
    <source>
        <dbReference type="EMBL" id="KAF9072292.1"/>
    </source>
</evidence>
<feature type="transmembrane region" description="Helical" evidence="1">
    <location>
        <begin position="54"/>
        <end position="75"/>
    </location>
</feature>
<comment type="caution">
    <text evidence="2">The sequence shown here is derived from an EMBL/GenBank/DDBJ whole genome shotgun (WGS) entry which is preliminary data.</text>
</comment>
<keyword evidence="1" id="KW-1133">Transmembrane helix</keyword>
<keyword evidence="3" id="KW-1185">Reference proteome</keyword>
<name>A0A9P5Q090_9AGAR</name>
<accession>A0A9P5Q090</accession>
<dbReference type="OrthoDB" id="432685at2759"/>
<keyword evidence="1" id="KW-0812">Transmembrane</keyword>
<dbReference type="EMBL" id="JADNRY010000025">
    <property type="protein sequence ID" value="KAF9072292.1"/>
    <property type="molecule type" value="Genomic_DNA"/>
</dbReference>